<comment type="caution">
    <text evidence="4">The sequence shown here is derived from an EMBL/GenBank/DDBJ whole genome shotgun (WGS) entry which is preliminary data.</text>
</comment>
<protein>
    <submittedName>
        <fullName evidence="4">NTP transferase domain-containing protein</fullName>
    </submittedName>
</protein>
<dbReference type="PANTHER" id="PTHR19136">
    <property type="entry name" value="MOLYBDENUM COFACTOR GUANYLYLTRANSFERASE"/>
    <property type="match status" value="1"/>
</dbReference>
<dbReference type="SUPFAM" id="SSF53448">
    <property type="entry name" value="Nucleotide-diphospho-sugar transferases"/>
    <property type="match status" value="1"/>
</dbReference>
<evidence type="ECO:0000313" key="5">
    <source>
        <dbReference type="Proteomes" id="UP001251870"/>
    </source>
</evidence>
<feature type="region of interest" description="Disordered" evidence="2">
    <location>
        <begin position="1"/>
        <end position="22"/>
    </location>
</feature>
<dbReference type="Pfam" id="PF12804">
    <property type="entry name" value="NTP_transf_3"/>
    <property type="match status" value="1"/>
</dbReference>
<dbReference type="Gene3D" id="3.90.550.10">
    <property type="entry name" value="Spore Coat Polysaccharide Biosynthesis Protein SpsA, Chain A"/>
    <property type="match status" value="1"/>
</dbReference>
<sequence>MGTGAPAAGSMPGAIIPAGGRARRLGGTPKPLLRDTAGTALLTRILRDLLDHGLRPEAIVVVGPPDTLRPAIDDLGPEGDRVHLTREEPPYSGPSAAIAAGLHTLLSTTLSTTLSTAATPPAPPDLVFTLASDMPELHSGIDALRRASAEHPDADAWIGSTPQPGAPPRLEYLFALHRTEALSRRVRATATQDLSMRRLLHGLRLHPVPLPRTAATDVDTWEAAAELGLHHPNHR</sequence>
<evidence type="ECO:0000313" key="4">
    <source>
        <dbReference type="EMBL" id="MDR8020303.1"/>
    </source>
</evidence>
<evidence type="ECO:0000259" key="3">
    <source>
        <dbReference type="Pfam" id="PF12804"/>
    </source>
</evidence>
<dbReference type="InterPro" id="IPR029044">
    <property type="entry name" value="Nucleotide-diphossugar_trans"/>
</dbReference>
<dbReference type="GO" id="GO:0016740">
    <property type="term" value="F:transferase activity"/>
    <property type="evidence" value="ECO:0007669"/>
    <property type="project" value="UniProtKB-KW"/>
</dbReference>
<feature type="domain" description="MobA-like NTP transferase" evidence="3">
    <location>
        <begin position="14"/>
        <end position="201"/>
    </location>
</feature>
<evidence type="ECO:0000256" key="2">
    <source>
        <dbReference type="SAM" id="MobiDB-lite"/>
    </source>
</evidence>
<dbReference type="PANTHER" id="PTHR19136:SF81">
    <property type="entry name" value="MOLYBDENUM COFACTOR GUANYLYLTRANSFERASE"/>
    <property type="match status" value="1"/>
</dbReference>
<organism evidence="4 5">
    <name type="scientific">Nesterenkonia aerolata</name>
    <dbReference type="NCBI Taxonomy" id="3074079"/>
    <lineage>
        <taxon>Bacteria</taxon>
        <taxon>Bacillati</taxon>
        <taxon>Actinomycetota</taxon>
        <taxon>Actinomycetes</taxon>
        <taxon>Micrococcales</taxon>
        <taxon>Micrococcaceae</taxon>
        <taxon>Nesterenkonia</taxon>
    </lineage>
</organism>
<dbReference type="Proteomes" id="UP001251870">
    <property type="component" value="Unassembled WGS sequence"/>
</dbReference>
<accession>A0ABU2DUW2</accession>
<reference evidence="4 5" key="1">
    <citation type="submission" date="2023-09" db="EMBL/GenBank/DDBJ databases">
        <title>Description of three actinobacteria isolated from air of manufacturing shop in a pharmaceutical factory.</title>
        <authorList>
            <person name="Zhang D.-F."/>
        </authorList>
    </citation>
    <scope>NUCLEOTIDE SEQUENCE [LARGE SCALE GENOMIC DNA]</scope>
    <source>
        <strain evidence="4 5">LY-0111</strain>
    </source>
</reference>
<keyword evidence="1 4" id="KW-0808">Transferase</keyword>
<proteinExistence type="predicted"/>
<gene>
    <name evidence="4" type="ORF">RIL96_12100</name>
</gene>
<evidence type="ECO:0000256" key="1">
    <source>
        <dbReference type="ARBA" id="ARBA00022679"/>
    </source>
</evidence>
<dbReference type="RefSeq" id="WP_310549283.1">
    <property type="nucleotide sequence ID" value="NZ_JAVKGR010000021.1"/>
</dbReference>
<dbReference type="InterPro" id="IPR025877">
    <property type="entry name" value="MobA-like_NTP_Trfase"/>
</dbReference>
<name>A0ABU2DUW2_9MICC</name>
<keyword evidence="5" id="KW-1185">Reference proteome</keyword>
<dbReference type="EMBL" id="JAVKGR010000021">
    <property type="protein sequence ID" value="MDR8020303.1"/>
    <property type="molecule type" value="Genomic_DNA"/>
</dbReference>